<evidence type="ECO:0000256" key="9">
    <source>
        <dbReference type="ARBA" id="ARBA00023326"/>
    </source>
</evidence>
<dbReference type="CDD" id="cd05811">
    <property type="entry name" value="CBM20_glucoamylase"/>
    <property type="match status" value="1"/>
</dbReference>
<dbReference type="InterPro" id="IPR002044">
    <property type="entry name" value="CBM20"/>
</dbReference>
<dbReference type="InterPro" id="IPR013784">
    <property type="entry name" value="Carb-bd-like_fold"/>
</dbReference>
<dbReference type="SMART" id="SM01065">
    <property type="entry name" value="CBM_2"/>
    <property type="match status" value="1"/>
</dbReference>
<dbReference type="Pfam" id="PF00686">
    <property type="entry name" value="CBM_20"/>
    <property type="match status" value="1"/>
</dbReference>
<evidence type="ECO:0000256" key="2">
    <source>
        <dbReference type="ARBA" id="ARBA00006188"/>
    </source>
</evidence>
<evidence type="ECO:0000256" key="3">
    <source>
        <dbReference type="ARBA" id="ARBA00012593"/>
    </source>
</evidence>
<dbReference type="EC" id="3.2.1.3" evidence="3"/>
<dbReference type="Proteomes" id="UP001600064">
    <property type="component" value="Unassembled WGS sequence"/>
</dbReference>
<dbReference type="EMBL" id="JAZGUE010000006">
    <property type="protein sequence ID" value="KAL2265375.1"/>
    <property type="molecule type" value="Genomic_DNA"/>
</dbReference>
<evidence type="ECO:0000256" key="11">
    <source>
        <dbReference type="ARBA" id="ARBA00033473"/>
    </source>
</evidence>
<evidence type="ECO:0000313" key="14">
    <source>
        <dbReference type="EMBL" id="KAL2265375.1"/>
    </source>
</evidence>
<keyword evidence="4" id="KW-0732">Signal</keyword>
<dbReference type="PANTHER" id="PTHR31616">
    <property type="entry name" value="TREHALASE"/>
    <property type="match status" value="1"/>
</dbReference>
<dbReference type="GeneID" id="98127834"/>
<proteinExistence type="inferred from homology"/>
<evidence type="ECO:0000256" key="12">
    <source>
        <dbReference type="SAM" id="MobiDB-lite"/>
    </source>
</evidence>
<feature type="compositionally biased region" description="Low complexity" evidence="12">
    <location>
        <begin position="1"/>
        <end position="15"/>
    </location>
</feature>
<dbReference type="PRINTS" id="PR00736">
    <property type="entry name" value="GLHYDRLASE15"/>
</dbReference>
<evidence type="ECO:0000256" key="8">
    <source>
        <dbReference type="ARBA" id="ARBA00023295"/>
    </source>
</evidence>
<feature type="domain" description="CBM20" evidence="13">
    <location>
        <begin position="605"/>
        <end position="715"/>
    </location>
</feature>
<keyword evidence="8" id="KW-0326">Glycosidase</keyword>
<dbReference type="InterPro" id="IPR012341">
    <property type="entry name" value="6hp_glycosidase-like_sf"/>
</dbReference>
<comment type="caution">
    <text evidence="14">The sequence shown here is derived from an EMBL/GenBank/DDBJ whole genome shotgun (WGS) entry which is preliminary data.</text>
</comment>
<dbReference type="Pfam" id="PF00723">
    <property type="entry name" value="Glyco_hydro_15"/>
    <property type="match status" value="1"/>
</dbReference>
<dbReference type="InterPro" id="IPR034836">
    <property type="entry name" value="CBM20_glucoamylase"/>
</dbReference>
<dbReference type="Gene3D" id="2.60.40.10">
    <property type="entry name" value="Immunoglobulins"/>
    <property type="match status" value="1"/>
</dbReference>
<feature type="region of interest" description="Disordered" evidence="12">
    <location>
        <begin position="1"/>
        <end position="22"/>
    </location>
</feature>
<keyword evidence="9" id="KW-0624">Polysaccharide degradation</keyword>
<dbReference type="SUPFAM" id="SSF49452">
    <property type="entry name" value="Starch-binding domain-like"/>
    <property type="match status" value="1"/>
</dbReference>
<dbReference type="Gene3D" id="1.50.10.10">
    <property type="match status" value="1"/>
</dbReference>
<reference evidence="14 15" key="1">
    <citation type="journal article" date="2024" name="Commun. Biol.">
        <title>Comparative genomic analysis of thermophilic fungi reveals convergent evolutionary adaptations and gene losses.</title>
        <authorList>
            <person name="Steindorff A.S."/>
            <person name="Aguilar-Pontes M.V."/>
            <person name="Robinson A.J."/>
            <person name="Andreopoulos B."/>
            <person name="LaButti K."/>
            <person name="Kuo A."/>
            <person name="Mondo S."/>
            <person name="Riley R."/>
            <person name="Otillar R."/>
            <person name="Haridas S."/>
            <person name="Lipzen A."/>
            <person name="Grimwood J."/>
            <person name="Schmutz J."/>
            <person name="Clum A."/>
            <person name="Reid I.D."/>
            <person name="Moisan M.C."/>
            <person name="Butler G."/>
            <person name="Nguyen T.T.M."/>
            <person name="Dewar K."/>
            <person name="Conant G."/>
            <person name="Drula E."/>
            <person name="Henrissat B."/>
            <person name="Hansel C."/>
            <person name="Singer S."/>
            <person name="Hutchinson M.I."/>
            <person name="de Vries R.P."/>
            <person name="Natvig D.O."/>
            <person name="Powell A.J."/>
            <person name="Tsang A."/>
            <person name="Grigoriev I.V."/>
        </authorList>
    </citation>
    <scope>NUCLEOTIDE SEQUENCE [LARGE SCALE GENOMIC DNA]</scope>
    <source>
        <strain evidence="14 15">ATCC 22073</strain>
    </source>
</reference>
<dbReference type="InterPro" id="IPR013783">
    <property type="entry name" value="Ig-like_fold"/>
</dbReference>
<keyword evidence="5" id="KW-0378">Hydrolase</keyword>
<dbReference type="PANTHER" id="PTHR31616:SF12">
    <property type="entry name" value="GLUCOAMYLASE"/>
    <property type="match status" value="1"/>
</dbReference>
<evidence type="ECO:0000313" key="15">
    <source>
        <dbReference type="Proteomes" id="UP001600064"/>
    </source>
</evidence>
<dbReference type="SUPFAM" id="SSF48208">
    <property type="entry name" value="Six-hairpin glycosidases"/>
    <property type="match status" value="1"/>
</dbReference>
<evidence type="ECO:0000256" key="7">
    <source>
        <dbReference type="ARBA" id="ARBA00023277"/>
    </source>
</evidence>
<accession>A0ABR4D4S6</accession>
<dbReference type="RefSeq" id="XP_070864102.1">
    <property type="nucleotide sequence ID" value="XM_071013190.1"/>
</dbReference>
<protein>
    <recommendedName>
        <fullName evidence="3">glucan 1,4-alpha-glucosidase</fullName>
        <ecNumber evidence="3">3.2.1.3</ecNumber>
    </recommendedName>
    <alternativeName>
        <fullName evidence="11">1,4-alpha-D-glucan glucohydrolase</fullName>
    </alternativeName>
    <alternativeName>
        <fullName evidence="10">Glucan 1,4-alpha-glucosidase</fullName>
    </alternativeName>
</protein>
<sequence length="715" mass="77079">MGPVTTTTSKTTATKGPPLAAIGRPWQHCGDPQFGNTCVRMTTKASLPVMAGLVVQQLQGYLPSLPAAVNATGLVLPAMHALSKLVVLGSAVQGVFGLPDAAARARREAVLTKRAVDSYIENQRPIAWEKLLCNIGPNGCAAAGVASGIIIASPSKHDPDYFYTWTRDAGLVVAGLVDSFAHNYSSILQTTIQNFVVSQAKLQTVTNPSGRFADGTGLAEPKFEVNLTPFTGEWGRPQRDGPPLRAIALTRYAKWLVANGYKDTAKNVVWPVIKNDLTYTAQYWNETGFDLWEEVPGSSFFTIASSHRALVEGALLATQLDTECRACVTVAPDVLCFQQSFWKQSAGHIVSNINGGEYRSGKDANSILVATHNFDPEAGCDSTTFQPCSDRALSNHKNYVDSFRSIYSINRGIPQGKAVAVGRYAEDIFYNGNPWYLATFAAAEQLYDALYVWDKQGKIDVTPLSLAFFRDHVPSVSTGSYAKGSSMYNSIVNAVSAYADGFFEVAAKYTPSNGALSEQYDRNHGGQTSARDLTWSYSAFLVAAERRAGIIPDSWGAALVKNSLPSQCSRAQVAGTYVAATATSFPANQTPNPTPTPPVSLPNTCANPNEVYVTFNERVSTQWGETIKVVGSVPELGNWDISKAVTLSASGYTSSDPLWSLTVPITGNGKTVEYKYIKISNGNVVWESDPNRRVTLRGASSQGGCAAQSVYDHWR</sequence>
<keyword evidence="6" id="KW-0325">Glycoprotein</keyword>
<evidence type="ECO:0000256" key="5">
    <source>
        <dbReference type="ARBA" id="ARBA00022801"/>
    </source>
</evidence>
<organism evidence="14 15">
    <name type="scientific">Remersonia thermophila</name>
    <dbReference type="NCBI Taxonomy" id="72144"/>
    <lineage>
        <taxon>Eukaryota</taxon>
        <taxon>Fungi</taxon>
        <taxon>Dikarya</taxon>
        <taxon>Ascomycota</taxon>
        <taxon>Pezizomycotina</taxon>
        <taxon>Sordariomycetes</taxon>
        <taxon>Sordariomycetidae</taxon>
        <taxon>Sordariales</taxon>
        <taxon>Sordariales incertae sedis</taxon>
        <taxon>Remersonia</taxon>
    </lineage>
</organism>
<keyword evidence="15" id="KW-1185">Reference proteome</keyword>
<evidence type="ECO:0000256" key="4">
    <source>
        <dbReference type="ARBA" id="ARBA00022729"/>
    </source>
</evidence>
<evidence type="ECO:0000256" key="6">
    <source>
        <dbReference type="ARBA" id="ARBA00023180"/>
    </source>
</evidence>
<comment type="similarity">
    <text evidence="2">Belongs to the glycosyl hydrolase 15 family.</text>
</comment>
<evidence type="ECO:0000259" key="13">
    <source>
        <dbReference type="PROSITE" id="PS51166"/>
    </source>
</evidence>
<gene>
    <name evidence="14" type="ORF">VTJ83DRAFT_6475</name>
</gene>
<dbReference type="PROSITE" id="PS51166">
    <property type="entry name" value="CBM20"/>
    <property type="match status" value="1"/>
</dbReference>
<evidence type="ECO:0000256" key="1">
    <source>
        <dbReference type="ARBA" id="ARBA00001863"/>
    </source>
</evidence>
<dbReference type="InterPro" id="IPR046966">
    <property type="entry name" value="Glucoamylase_active_site"/>
</dbReference>
<dbReference type="InterPro" id="IPR000165">
    <property type="entry name" value="Glucoamylase"/>
</dbReference>
<comment type="catalytic activity">
    <reaction evidence="1">
        <text>Hydrolysis of terminal (1-&gt;4)-linked alpha-D-glucose residues successively from non-reducing ends of the chains with release of beta-D-glucose.</text>
        <dbReference type="EC" id="3.2.1.3"/>
    </reaction>
</comment>
<dbReference type="InterPro" id="IPR008928">
    <property type="entry name" value="6-hairpin_glycosidase_sf"/>
</dbReference>
<keyword evidence="7" id="KW-0119">Carbohydrate metabolism</keyword>
<dbReference type="InterPro" id="IPR011613">
    <property type="entry name" value="GH15-like"/>
</dbReference>
<dbReference type="PROSITE" id="PS00820">
    <property type="entry name" value="GLUCOAMYLASE"/>
    <property type="match status" value="1"/>
</dbReference>
<name>A0ABR4D4S6_9PEZI</name>
<evidence type="ECO:0000256" key="10">
    <source>
        <dbReference type="ARBA" id="ARBA00033442"/>
    </source>
</evidence>